<comment type="caution">
    <text evidence="3">The sequence shown here is derived from an EMBL/GenBank/DDBJ whole genome shotgun (WGS) entry which is preliminary data.</text>
</comment>
<dbReference type="EMBL" id="VFML01000001">
    <property type="protein sequence ID" value="TQJ03071.1"/>
    <property type="molecule type" value="Genomic_DNA"/>
</dbReference>
<gene>
    <name evidence="3" type="ORF">FB471_2821</name>
</gene>
<feature type="transmembrane region" description="Helical" evidence="2">
    <location>
        <begin position="130"/>
        <end position="153"/>
    </location>
</feature>
<feature type="compositionally biased region" description="Low complexity" evidence="1">
    <location>
        <begin position="169"/>
        <end position="190"/>
    </location>
</feature>
<evidence type="ECO:0000256" key="2">
    <source>
        <dbReference type="SAM" id="Phobius"/>
    </source>
</evidence>
<accession>A0A542DIY5</accession>
<feature type="compositionally biased region" description="Low complexity" evidence="1">
    <location>
        <begin position="213"/>
        <end position="227"/>
    </location>
</feature>
<reference evidence="3 4" key="1">
    <citation type="submission" date="2019-06" db="EMBL/GenBank/DDBJ databases">
        <title>Sequencing the genomes of 1000 actinobacteria strains.</title>
        <authorList>
            <person name="Klenk H.-P."/>
        </authorList>
    </citation>
    <scope>NUCLEOTIDE SEQUENCE [LARGE SCALE GENOMIC DNA]</scope>
    <source>
        <strain evidence="3 4">DSM 45679</strain>
    </source>
</reference>
<dbReference type="RefSeq" id="WP_141998522.1">
    <property type="nucleotide sequence ID" value="NZ_VFML01000001.1"/>
</dbReference>
<feature type="transmembrane region" description="Helical" evidence="2">
    <location>
        <begin position="73"/>
        <end position="92"/>
    </location>
</feature>
<feature type="transmembrane region" description="Helical" evidence="2">
    <location>
        <begin position="104"/>
        <end position="124"/>
    </location>
</feature>
<sequence>MTFPSSGPGYSPQGGGPQQQPPQGPGSGPFPPQTPPGQQGGGAIGTLNIAVLLGLAVTVLGLVQYFMGFSDEASLAGWATVYLLVAGLLAALRVLPNGPKVMPFVALFSVLGAFQSVDAMVGIGENAETPGIMIVVLILGILQMLVAVAALLFDHNVLKLPAPRPQAPYSPYGQPYGQQPQHPQGPPSGAFNQPTTYGPPVTPGASPGQQPTQYASQQGQFYQEQQQEPGRKPETPPGGSNQPG</sequence>
<feature type="transmembrane region" description="Helical" evidence="2">
    <location>
        <begin position="47"/>
        <end position="67"/>
    </location>
</feature>
<keyword evidence="2" id="KW-0472">Membrane</keyword>
<dbReference type="Pfam" id="PF17270">
    <property type="entry name" value="DUF5336"/>
    <property type="match status" value="1"/>
</dbReference>
<dbReference type="OrthoDB" id="3632291at2"/>
<dbReference type="AlphaFoldDB" id="A0A542DIY5"/>
<dbReference type="InterPro" id="IPR035166">
    <property type="entry name" value="DUF5336"/>
</dbReference>
<evidence type="ECO:0000256" key="1">
    <source>
        <dbReference type="SAM" id="MobiDB-lite"/>
    </source>
</evidence>
<feature type="region of interest" description="Disordered" evidence="1">
    <location>
        <begin position="169"/>
        <end position="244"/>
    </location>
</feature>
<protein>
    <recommendedName>
        <fullName evidence="5">34 kDa antigenic protein</fullName>
    </recommendedName>
</protein>
<evidence type="ECO:0000313" key="4">
    <source>
        <dbReference type="Proteomes" id="UP000320876"/>
    </source>
</evidence>
<feature type="region of interest" description="Disordered" evidence="1">
    <location>
        <begin position="1"/>
        <end position="39"/>
    </location>
</feature>
<keyword evidence="4" id="KW-1185">Reference proteome</keyword>
<evidence type="ECO:0008006" key="5">
    <source>
        <dbReference type="Google" id="ProtNLM"/>
    </source>
</evidence>
<name>A0A542DIY5_AMYCI</name>
<keyword evidence="2" id="KW-1133">Transmembrane helix</keyword>
<feature type="compositionally biased region" description="Low complexity" evidence="1">
    <location>
        <begin position="1"/>
        <end position="11"/>
    </location>
</feature>
<keyword evidence="2" id="KW-0812">Transmembrane</keyword>
<evidence type="ECO:0000313" key="3">
    <source>
        <dbReference type="EMBL" id="TQJ03071.1"/>
    </source>
</evidence>
<dbReference type="Proteomes" id="UP000320876">
    <property type="component" value="Unassembled WGS sequence"/>
</dbReference>
<organism evidence="3 4">
    <name type="scientific">Amycolatopsis cihanbeyliensis</name>
    <dbReference type="NCBI Taxonomy" id="1128664"/>
    <lineage>
        <taxon>Bacteria</taxon>
        <taxon>Bacillati</taxon>
        <taxon>Actinomycetota</taxon>
        <taxon>Actinomycetes</taxon>
        <taxon>Pseudonocardiales</taxon>
        <taxon>Pseudonocardiaceae</taxon>
        <taxon>Amycolatopsis</taxon>
    </lineage>
</organism>
<proteinExistence type="predicted"/>
<feature type="compositionally biased region" description="Pro residues" evidence="1">
    <location>
        <begin position="19"/>
        <end position="35"/>
    </location>
</feature>